<dbReference type="AlphaFoldDB" id="A0A0S2W4I6"/>
<reference evidence="1 2" key="1">
    <citation type="journal article" date="2015" name="Nat. Commun.">
        <title>Production of butyrate from lysine and the Amadori product fructoselysine by a human gut commensal.</title>
        <authorList>
            <person name="Bui T.P."/>
            <person name="Ritari J."/>
            <person name="Boeren S."/>
            <person name="de Waard P."/>
            <person name="Plugge C.M."/>
            <person name="de Vos W.M."/>
        </authorList>
    </citation>
    <scope>NUCLEOTIDE SEQUENCE [LARGE SCALE GENOMIC DNA]</scope>
    <source>
        <strain evidence="1 2">AF211</strain>
    </source>
</reference>
<reference evidence="2" key="2">
    <citation type="submission" date="2015-04" db="EMBL/GenBank/DDBJ databases">
        <title>A butyrogenic pathway from the amino acid lysine in a human gut commensal.</title>
        <authorList>
            <person name="de Vos W.M."/>
            <person name="Bui N.T.P."/>
            <person name="Plugge C.M."/>
            <person name="Ritari J."/>
        </authorList>
    </citation>
    <scope>NUCLEOTIDE SEQUENCE [LARGE SCALE GENOMIC DNA]</scope>
    <source>
        <strain evidence="2">AF211</strain>
    </source>
</reference>
<evidence type="ECO:0000313" key="1">
    <source>
        <dbReference type="EMBL" id="ALP94314.1"/>
    </source>
</evidence>
<name>A0A0S2W4I6_9FIRM</name>
<dbReference type="RefSeq" id="WP_058117881.1">
    <property type="nucleotide sequence ID" value="NZ_CP011307.1"/>
</dbReference>
<evidence type="ECO:0000313" key="2">
    <source>
        <dbReference type="Proteomes" id="UP000064844"/>
    </source>
</evidence>
<sequence>MMLKENAPSFAMGRLTAMPAALEAVPRKEIFQALGRCITCDWGDLSDADKRRNDHALKTGERLLSEYHSLNGTRFWIITEADRSATTVLLPEDY</sequence>
<dbReference type="STRING" id="1297617.IB211_01923c"/>
<dbReference type="Proteomes" id="UP000064844">
    <property type="component" value="Chromosome"/>
</dbReference>
<proteinExistence type="predicted"/>
<protein>
    <submittedName>
        <fullName evidence="1">Plasmid protein</fullName>
    </submittedName>
</protein>
<gene>
    <name evidence="1" type="ORF">IB211_01923c</name>
</gene>
<dbReference type="EMBL" id="CP011307">
    <property type="protein sequence ID" value="ALP94314.1"/>
    <property type="molecule type" value="Genomic_DNA"/>
</dbReference>
<dbReference type="PATRIC" id="fig|1297617.4.peg.1985"/>
<organism evidence="1 2">
    <name type="scientific">Intestinimonas butyriciproducens</name>
    <dbReference type="NCBI Taxonomy" id="1297617"/>
    <lineage>
        <taxon>Bacteria</taxon>
        <taxon>Bacillati</taxon>
        <taxon>Bacillota</taxon>
        <taxon>Clostridia</taxon>
        <taxon>Eubacteriales</taxon>
        <taxon>Intestinimonas</taxon>
    </lineage>
</organism>
<keyword evidence="2" id="KW-1185">Reference proteome</keyword>
<accession>A0A0S2W4I6</accession>
<dbReference type="KEGG" id="ibu:IB211_01923c"/>